<gene>
    <name evidence="6" type="ORF">WICMUC_002047</name>
</gene>
<evidence type="ECO:0000256" key="1">
    <source>
        <dbReference type="ARBA" id="ARBA00004141"/>
    </source>
</evidence>
<reference evidence="6" key="1">
    <citation type="journal article" date="2021" name="Open Biol.">
        <title>Shared evolutionary footprints suggest mitochondrial oxidative damage underlies multiple complex I losses in fungi.</title>
        <authorList>
            <person name="Schikora-Tamarit M.A."/>
            <person name="Marcet-Houben M."/>
            <person name="Nosek J."/>
            <person name="Gabaldon T."/>
        </authorList>
    </citation>
    <scope>NUCLEOTIDE SEQUENCE</scope>
    <source>
        <strain evidence="6">CBS6341</strain>
    </source>
</reference>
<dbReference type="Proteomes" id="UP000769528">
    <property type="component" value="Unassembled WGS sequence"/>
</dbReference>
<name>A0A9P8TFF9_9ASCO</name>
<dbReference type="EMBL" id="JAEUBF010000637">
    <property type="protein sequence ID" value="KAH3676416.1"/>
    <property type="molecule type" value="Genomic_DNA"/>
</dbReference>
<dbReference type="OrthoDB" id="5581259at2759"/>
<dbReference type="GO" id="GO:0061024">
    <property type="term" value="P:membrane organization"/>
    <property type="evidence" value="ECO:0007669"/>
    <property type="project" value="TreeGrafter"/>
</dbReference>
<keyword evidence="4" id="KW-0472">Membrane</keyword>
<dbReference type="InterPro" id="IPR051645">
    <property type="entry name" value="PER33/POM33_regulator"/>
</dbReference>
<dbReference type="PANTHER" id="PTHR12703:SF4">
    <property type="entry name" value="TRANSMEMBRANE PROTEIN 33"/>
    <property type="match status" value="1"/>
</dbReference>
<organism evidence="6 7">
    <name type="scientific">Wickerhamomyces mucosus</name>
    <dbReference type="NCBI Taxonomy" id="1378264"/>
    <lineage>
        <taxon>Eukaryota</taxon>
        <taxon>Fungi</taxon>
        <taxon>Dikarya</taxon>
        <taxon>Ascomycota</taxon>
        <taxon>Saccharomycotina</taxon>
        <taxon>Saccharomycetes</taxon>
        <taxon>Phaffomycetales</taxon>
        <taxon>Wickerhamomycetaceae</taxon>
        <taxon>Wickerhamomyces</taxon>
    </lineage>
</organism>
<keyword evidence="2" id="KW-0812">Transmembrane</keyword>
<dbReference type="GO" id="GO:0016020">
    <property type="term" value="C:membrane"/>
    <property type="evidence" value="ECO:0007669"/>
    <property type="project" value="UniProtKB-SubCell"/>
</dbReference>
<keyword evidence="3" id="KW-1133">Transmembrane helix</keyword>
<evidence type="ECO:0000256" key="5">
    <source>
        <dbReference type="SAM" id="MobiDB-lite"/>
    </source>
</evidence>
<evidence type="ECO:0000313" key="6">
    <source>
        <dbReference type="EMBL" id="KAH3676416.1"/>
    </source>
</evidence>
<dbReference type="GO" id="GO:0005783">
    <property type="term" value="C:endoplasmic reticulum"/>
    <property type="evidence" value="ECO:0007669"/>
    <property type="project" value="TreeGrafter"/>
</dbReference>
<reference evidence="6" key="2">
    <citation type="submission" date="2021-01" db="EMBL/GenBank/DDBJ databases">
        <authorList>
            <person name="Schikora-Tamarit M.A."/>
        </authorList>
    </citation>
    <scope>NUCLEOTIDE SEQUENCE</scope>
    <source>
        <strain evidence="6">CBS6341</strain>
    </source>
</reference>
<comment type="subcellular location">
    <subcellularLocation>
        <location evidence="1">Membrane</location>
        <topology evidence="1">Multi-pass membrane protein</topology>
    </subcellularLocation>
</comment>
<dbReference type="GO" id="GO:0071786">
    <property type="term" value="P:endoplasmic reticulum tubular network organization"/>
    <property type="evidence" value="ECO:0007669"/>
    <property type="project" value="TreeGrafter"/>
</dbReference>
<proteinExistence type="predicted"/>
<evidence type="ECO:0000256" key="3">
    <source>
        <dbReference type="ARBA" id="ARBA00022989"/>
    </source>
</evidence>
<sequence>MKHNPSRLSPNKDEVDGAPNEEQLTNVKAEPEVSADILLEANAYKVSTLGSALTYLIVLYRANFEDKVVEFNEHKNEVIVKSKLMTMSEFVKNENAQLLGYVLLWNFTPRSLIKLVPFLIYSMLNLTSFLTSEVIPDYPFSLALIPLLNYLEVPLLIIASHFDIFSFFILFKECIDIQNAYPFIIFLLIWLLRYESSEACRSSFVKIWSFITSIFIVGRSGNQVTDDGKHLAEDFNGSSATLTAEN</sequence>
<evidence type="ECO:0000256" key="4">
    <source>
        <dbReference type="ARBA" id="ARBA00023136"/>
    </source>
</evidence>
<dbReference type="PANTHER" id="PTHR12703">
    <property type="entry name" value="TRANSMEMBRANE PROTEIN 33"/>
    <property type="match status" value="1"/>
</dbReference>
<evidence type="ECO:0000313" key="7">
    <source>
        <dbReference type="Proteomes" id="UP000769528"/>
    </source>
</evidence>
<dbReference type="AlphaFoldDB" id="A0A9P8TFF9"/>
<accession>A0A9P8TFF9</accession>
<comment type="caution">
    <text evidence="6">The sequence shown here is derived from an EMBL/GenBank/DDBJ whole genome shotgun (WGS) entry which is preliminary data.</text>
</comment>
<keyword evidence="7" id="KW-1185">Reference proteome</keyword>
<protein>
    <submittedName>
        <fullName evidence="6">Uncharacterized protein</fullName>
    </submittedName>
</protein>
<evidence type="ECO:0000256" key="2">
    <source>
        <dbReference type="ARBA" id="ARBA00022692"/>
    </source>
</evidence>
<feature type="region of interest" description="Disordered" evidence="5">
    <location>
        <begin position="1"/>
        <end position="20"/>
    </location>
</feature>